<proteinExistence type="predicted"/>
<accession>A0ABR4CVM7</accession>
<organism evidence="2 3">
    <name type="scientific">Oculimacula yallundae</name>
    <dbReference type="NCBI Taxonomy" id="86028"/>
    <lineage>
        <taxon>Eukaryota</taxon>
        <taxon>Fungi</taxon>
        <taxon>Dikarya</taxon>
        <taxon>Ascomycota</taxon>
        <taxon>Pezizomycotina</taxon>
        <taxon>Leotiomycetes</taxon>
        <taxon>Helotiales</taxon>
        <taxon>Ploettnerulaceae</taxon>
        <taxon>Oculimacula</taxon>
    </lineage>
</organism>
<dbReference type="Proteomes" id="UP001595075">
    <property type="component" value="Unassembled WGS sequence"/>
</dbReference>
<reference evidence="2 3" key="1">
    <citation type="journal article" date="2024" name="Commun. Biol.">
        <title>Comparative genomic analysis of thermophilic fungi reveals convergent evolutionary adaptations and gene losses.</title>
        <authorList>
            <person name="Steindorff A.S."/>
            <person name="Aguilar-Pontes M.V."/>
            <person name="Robinson A.J."/>
            <person name="Andreopoulos B."/>
            <person name="LaButti K."/>
            <person name="Kuo A."/>
            <person name="Mondo S."/>
            <person name="Riley R."/>
            <person name="Otillar R."/>
            <person name="Haridas S."/>
            <person name="Lipzen A."/>
            <person name="Grimwood J."/>
            <person name="Schmutz J."/>
            <person name="Clum A."/>
            <person name="Reid I.D."/>
            <person name="Moisan M.C."/>
            <person name="Butler G."/>
            <person name="Nguyen T.T.M."/>
            <person name="Dewar K."/>
            <person name="Conant G."/>
            <person name="Drula E."/>
            <person name="Henrissat B."/>
            <person name="Hansel C."/>
            <person name="Singer S."/>
            <person name="Hutchinson M.I."/>
            <person name="de Vries R.P."/>
            <person name="Natvig D.O."/>
            <person name="Powell A.J."/>
            <person name="Tsang A."/>
            <person name="Grigoriev I.V."/>
        </authorList>
    </citation>
    <scope>NUCLEOTIDE SEQUENCE [LARGE SCALE GENOMIC DNA]</scope>
    <source>
        <strain evidence="2 3">CBS 494.80</strain>
    </source>
</reference>
<evidence type="ECO:0000313" key="2">
    <source>
        <dbReference type="EMBL" id="KAL2073887.1"/>
    </source>
</evidence>
<keyword evidence="1" id="KW-0812">Transmembrane</keyword>
<feature type="transmembrane region" description="Helical" evidence="1">
    <location>
        <begin position="69"/>
        <end position="87"/>
    </location>
</feature>
<comment type="caution">
    <text evidence="2">The sequence shown here is derived from an EMBL/GenBank/DDBJ whole genome shotgun (WGS) entry which is preliminary data.</text>
</comment>
<evidence type="ECO:0000256" key="1">
    <source>
        <dbReference type="SAM" id="Phobius"/>
    </source>
</evidence>
<sequence length="101" mass="11984">MQDIQDMQHAEVMAAFSSLASSLNSLRALQIQREDISHEIQETARQRMENDLYQVETERQEEVRRRQRLWIAVFLAAYTAWTIWSCLKVRRRKVGNSRTTT</sequence>
<keyword evidence="1" id="KW-1133">Transmembrane helix</keyword>
<evidence type="ECO:0000313" key="3">
    <source>
        <dbReference type="Proteomes" id="UP001595075"/>
    </source>
</evidence>
<keyword evidence="3" id="KW-1185">Reference proteome</keyword>
<gene>
    <name evidence="2" type="ORF">VTL71DRAFT_11213</name>
</gene>
<keyword evidence="1" id="KW-0472">Membrane</keyword>
<protein>
    <submittedName>
        <fullName evidence="2">Uncharacterized protein</fullName>
    </submittedName>
</protein>
<name>A0ABR4CVM7_9HELO</name>
<dbReference type="EMBL" id="JAZHXI010000003">
    <property type="protein sequence ID" value="KAL2073887.1"/>
    <property type="molecule type" value="Genomic_DNA"/>
</dbReference>